<evidence type="ECO:0000259" key="11">
    <source>
        <dbReference type="Pfam" id="PF08544"/>
    </source>
</evidence>
<dbReference type="InterPro" id="IPR004424">
    <property type="entry name" value="IspE"/>
</dbReference>
<dbReference type="Pfam" id="PF00288">
    <property type="entry name" value="GHMP_kinases_N"/>
    <property type="match status" value="1"/>
</dbReference>
<dbReference type="PIRSF" id="PIRSF010376">
    <property type="entry name" value="IspE"/>
    <property type="match status" value="1"/>
</dbReference>
<gene>
    <name evidence="9" type="primary">ispE</name>
    <name evidence="12" type="ORF">RG47T_0910</name>
</gene>
<dbReference type="GO" id="GO:0019288">
    <property type="term" value="P:isopentenyl diphosphate biosynthetic process, methylerythritol 4-phosphate pathway"/>
    <property type="evidence" value="ECO:0007669"/>
    <property type="project" value="UniProtKB-UniRule"/>
</dbReference>
<feature type="active site" evidence="9">
    <location>
        <position position="14"/>
    </location>
</feature>
<name>A0A1Q5ZUM2_9SPHI</name>
<evidence type="ECO:0000313" key="13">
    <source>
        <dbReference type="Proteomes" id="UP000186720"/>
    </source>
</evidence>
<comment type="catalytic activity">
    <reaction evidence="9">
        <text>4-CDP-2-C-methyl-D-erythritol + ATP = 4-CDP-2-C-methyl-D-erythritol 2-phosphate + ADP + H(+)</text>
        <dbReference type="Rhea" id="RHEA:18437"/>
        <dbReference type="ChEBI" id="CHEBI:15378"/>
        <dbReference type="ChEBI" id="CHEBI:30616"/>
        <dbReference type="ChEBI" id="CHEBI:57823"/>
        <dbReference type="ChEBI" id="CHEBI:57919"/>
        <dbReference type="ChEBI" id="CHEBI:456216"/>
        <dbReference type="EC" id="2.7.1.148"/>
    </reaction>
</comment>
<evidence type="ECO:0000256" key="3">
    <source>
        <dbReference type="ARBA" id="ARBA00017473"/>
    </source>
</evidence>
<organism evidence="12 13">
    <name type="scientific">Mucilaginibacter polytrichastri</name>
    <dbReference type="NCBI Taxonomy" id="1302689"/>
    <lineage>
        <taxon>Bacteria</taxon>
        <taxon>Pseudomonadati</taxon>
        <taxon>Bacteroidota</taxon>
        <taxon>Sphingobacteriia</taxon>
        <taxon>Sphingobacteriales</taxon>
        <taxon>Sphingobacteriaceae</taxon>
        <taxon>Mucilaginibacter</taxon>
    </lineage>
</organism>
<sequence>MAVNKFMIVFPNAKINIGLNITAKRPDGYHNLETVFYPVKINDALEAIIAPQLSFASSGITIPGDIENNLCIKAYEFVKTDHDLPPLKIHLHKHIPIGAGLGGGSADAAFFIKLLDQQFELNLTVEAMQNYCRQLGADCAFFIENKPVYAFDKGDQFESIELDLSKYVIVLVMPPLHVSSADAFRGIKPELSTVSLKELIKLPLAEWKEHIKNDFEKSVIGKFPLIGEVKQSLYEAGALYASMSGSGASVFGIFETLPSLQHLEAKGSVFYNV</sequence>
<keyword evidence="6 9" id="KW-0418">Kinase</keyword>
<evidence type="ECO:0000256" key="7">
    <source>
        <dbReference type="ARBA" id="ARBA00022840"/>
    </source>
</evidence>
<reference evidence="12 13" key="1">
    <citation type="submission" date="2016-11" db="EMBL/GenBank/DDBJ databases">
        <title>Whole Genome Sequencing of Mucilaginibacter polytrichastri RG4-7(T) isolated from the moss sample.</title>
        <authorList>
            <person name="Li Y."/>
        </authorList>
    </citation>
    <scope>NUCLEOTIDE SEQUENCE [LARGE SCALE GENOMIC DNA]</scope>
    <source>
        <strain evidence="12 13">RG4-7</strain>
    </source>
</reference>
<dbReference type="GO" id="GO:0005524">
    <property type="term" value="F:ATP binding"/>
    <property type="evidence" value="ECO:0007669"/>
    <property type="project" value="UniProtKB-UniRule"/>
</dbReference>
<dbReference type="NCBIfam" id="TIGR00154">
    <property type="entry name" value="ispE"/>
    <property type="match status" value="1"/>
</dbReference>
<feature type="domain" description="GHMP kinase C-terminal" evidence="11">
    <location>
        <begin position="197"/>
        <end position="259"/>
    </location>
</feature>
<protein>
    <recommendedName>
        <fullName evidence="3 9">4-diphosphocytidyl-2-C-methyl-D-erythritol kinase</fullName>
        <shortName evidence="9">CMK</shortName>
        <ecNumber evidence="2 9">2.7.1.148</ecNumber>
    </recommendedName>
    <alternativeName>
        <fullName evidence="8 9">4-(cytidine-5'-diphospho)-2-C-methyl-D-erythritol kinase</fullName>
    </alternativeName>
</protein>
<dbReference type="EC" id="2.7.1.148" evidence="2 9"/>
<keyword evidence="9" id="KW-0414">Isoprene biosynthesis</keyword>
<evidence type="ECO:0000256" key="8">
    <source>
        <dbReference type="ARBA" id="ARBA00032554"/>
    </source>
</evidence>
<keyword evidence="13" id="KW-1185">Reference proteome</keyword>
<dbReference type="UniPathway" id="UPA00056">
    <property type="reaction ID" value="UER00094"/>
</dbReference>
<keyword evidence="4 9" id="KW-0808">Transferase</keyword>
<evidence type="ECO:0000259" key="10">
    <source>
        <dbReference type="Pfam" id="PF00288"/>
    </source>
</evidence>
<evidence type="ECO:0000256" key="5">
    <source>
        <dbReference type="ARBA" id="ARBA00022741"/>
    </source>
</evidence>
<dbReference type="InterPro" id="IPR013750">
    <property type="entry name" value="GHMP_kinase_C_dom"/>
</dbReference>
<accession>A0A1Q5ZUM2</accession>
<comment type="similarity">
    <text evidence="1 9">Belongs to the GHMP kinase family. IspE subfamily.</text>
</comment>
<proteinExistence type="inferred from homology"/>
<feature type="active site" evidence="9">
    <location>
        <position position="138"/>
    </location>
</feature>
<comment type="caution">
    <text evidence="12">The sequence shown here is derived from an EMBL/GenBank/DDBJ whole genome shotgun (WGS) entry which is preliminary data.</text>
</comment>
<dbReference type="Gene3D" id="3.30.230.10">
    <property type="match status" value="1"/>
</dbReference>
<evidence type="ECO:0000256" key="6">
    <source>
        <dbReference type="ARBA" id="ARBA00022777"/>
    </source>
</evidence>
<dbReference type="HAMAP" id="MF_00061">
    <property type="entry name" value="IspE"/>
    <property type="match status" value="1"/>
</dbReference>
<dbReference type="Pfam" id="PF08544">
    <property type="entry name" value="GHMP_kinases_C"/>
    <property type="match status" value="1"/>
</dbReference>
<dbReference type="Proteomes" id="UP000186720">
    <property type="component" value="Unassembled WGS sequence"/>
</dbReference>
<dbReference type="AlphaFoldDB" id="A0A1Q5ZUM2"/>
<dbReference type="PANTHER" id="PTHR43527:SF2">
    <property type="entry name" value="4-DIPHOSPHOCYTIDYL-2-C-METHYL-D-ERYTHRITOL KINASE, CHLOROPLASTIC"/>
    <property type="match status" value="1"/>
</dbReference>
<dbReference type="PANTHER" id="PTHR43527">
    <property type="entry name" value="4-DIPHOSPHOCYTIDYL-2-C-METHYL-D-ERYTHRITOL KINASE, CHLOROPLASTIC"/>
    <property type="match status" value="1"/>
</dbReference>
<dbReference type="EMBL" id="MPPL01000001">
    <property type="protein sequence ID" value="OKS85464.1"/>
    <property type="molecule type" value="Genomic_DNA"/>
</dbReference>
<comment type="function">
    <text evidence="9">Catalyzes the phosphorylation of the position 2 hydroxy group of 4-diphosphocytidyl-2C-methyl-D-erythritol.</text>
</comment>
<dbReference type="SUPFAM" id="SSF54211">
    <property type="entry name" value="Ribosomal protein S5 domain 2-like"/>
    <property type="match status" value="1"/>
</dbReference>
<dbReference type="GO" id="GO:0050515">
    <property type="term" value="F:4-(cytidine 5'-diphospho)-2-C-methyl-D-erythritol kinase activity"/>
    <property type="evidence" value="ECO:0007669"/>
    <property type="project" value="UniProtKB-UniRule"/>
</dbReference>
<feature type="binding site" evidence="9">
    <location>
        <begin position="96"/>
        <end position="106"/>
    </location>
    <ligand>
        <name>ATP</name>
        <dbReference type="ChEBI" id="CHEBI:30616"/>
    </ligand>
</feature>
<evidence type="ECO:0000256" key="1">
    <source>
        <dbReference type="ARBA" id="ARBA00009684"/>
    </source>
</evidence>
<dbReference type="InterPro" id="IPR036554">
    <property type="entry name" value="GHMP_kinase_C_sf"/>
</dbReference>
<keyword evidence="7 9" id="KW-0067">ATP-binding</keyword>
<dbReference type="GO" id="GO:0016114">
    <property type="term" value="P:terpenoid biosynthetic process"/>
    <property type="evidence" value="ECO:0007669"/>
    <property type="project" value="UniProtKB-UniRule"/>
</dbReference>
<feature type="domain" description="GHMP kinase N-terminal" evidence="10">
    <location>
        <begin position="69"/>
        <end position="143"/>
    </location>
</feature>
<evidence type="ECO:0000313" key="12">
    <source>
        <dbReference type="EMBL" id="OKS85464.1"/>
    </source>
</evidence>
<dbReference type="Gene3D" id="3.30.70.890">
    <property type="entry name" value="GHMP kinase, C-terminal domain"/>
    <property type="match status" value="1"/>
</dbReference>
<dbReference type="InterPro" id="IPR006204">
    <property type="entry name" value="GHMP_kinase_N_dom"/>
</dbReference>
<evidence type="ECO:0000256" key="9">
    <source>
        <dbReference type="HAMAP-Rule" id="MF_00061"/>
    </source>
</evidence>
<keyword evidence="5 9" id="KW-0547">Nucleotide-binding</keyword>
<dbReference type="STRING" id="1302689.RG47T_0910"/>
<comment type="pathway">
    <text evidence="9">Isoprenoid biosynthesis; isopentenyl diphosphate biosynthesis via DXP pathway; isopentenyl diphosphate from 1-deoxy-D-xylulose 5-phosphate: step 3/6.</text>
</comment>
<evidence type="ECO:0000256" key="2">
    <source>
        <dbReference type="ARBA" id="ARBA00012052"/>
    </source>
</evidence>
<dbReference type="InterPro" id="IPR020568">
    <property type="entry name" value="Ribosomal_Su5_D2-typ_SF"/>
</dbReference>
<evidence type="ECO:0000256" key="4">
    <source>
        <dbReference type="ARBA" id="ARBA00022679"/>
    </source>
</evidence>
<dbReference type="InterPro" id="IPR014721">
    <property type="entry name" value="Ribsml_uS5_D2-typ_fold_subgr"/>
</dbReference>
<dbReference type="SUPFAM" id="SSF55060">
    <property type="entry name" value="GHMP Kinase, C-terminal domain"/>
    <property type="match status" value="1"/>
</dbReference>
<dbReference type="RefSeq" id="WP_317041617.1">
    <property type="nucleotide sequence ID" value="NZ_FPAM01000001.1"/>
</dbReference>